<evidence type="ECO:0000313" key="3">
    <source>
        <dbReference type="Proteomes" id="UP000308197"/>
    </source>
</evidence>
<dbReference type="Pfam" id="PF06966">
    <property type="entry name" value="DUF1295"/>
    <property type="match status" value="1"/>
</dbReference>
<feature type="transmembrane region" description="Helical" evidence="1">
    <location>
        <begin position="194"/>
        <end position="214"/>
    </location>
</feature>
<dbReference type="PANTHER" id="PTHR32251">
    <property type="entry name" value="3-OXO-5-ALPHA-STEROID 4-DEHYDROGENASE"/>
    <property type="match status" value="1"/>
</dbReference>
<feature type="transmembrane region" description="Helical" evidence="1">
    <location>
        <begin position="12"/>
        <end position="32"/>
    </location>
</feature>
<keyword evidence="1" id="KW-1133">Transmembrane helix</keyword>
<feature type="transmembrane region" description="Helical" evidence="1">
    <location>
        <begin position="107"/>
        <end position="128"/>
    </location>
</feature>
<proteinExistence type="predicted"/>
<protein>
    <submittedName>
        <fullName evidence="2">DUF1295-domain-containing protein</fullName>
    </submittedName>
</protein>
<dbReference type="Gene3D" id="1.20.120.1630">
    <property type="match status" value="1"/>
</dbReference>
<dbReference type="InterPro" id="IPR010721">
    <property type="entry name" value="UstE-like"/>
</dbReference>
<evidence type="ECO:0000256" key="1">
    <source>
        <dbReference type="SAM" id="Phobius"/>
    </source>
</evidence>
<dbReference type="Proteomes" id="UP000308197">
    <property type="component" value="Unassembled WGS sequence"/>
</dbReference>
<feature type="transmembrane region" description="Helical" evidence="1">
    <location>
        <begin position="226"/>
        <end position="248"/>
    </location>
</feature>
<gene>
    <name evidence="2" type="ORF">K466DRAFT_517973</name>
</gene>
<dbReference type="GO" id="GO:0016020">
    <property type="term" value="C:membrane"/>
    <property type="evidence" value="ECO:0007669"/>
    <property type="project" value="TreeGrafter"/>
</dbReference>
<feature type="transmembrane region" description="Helical" evidence="1">
    <location>
        <begin position="140"/>
        <end position="159"/>
    </location>
</feature>
<dbReference type="PANTHER" id="PTHR32251:SF15">
    <property type="entry name" value="3-OXO-5-ALPHA-STEROID 4-DEHYDROGENASE (DUF1295)"/>
    <property type="match status" value="1"/>
</dbReference>
<keyword evidence="1" id="KW-0812">Transmembrane</keyword>
<reference evidence="2 3" key="1">
    <citation type="journal article" date="2019" name="Nat. Ecol. Evol.">
        <title>Megaphylogeny resolves global patterns of mushroom evolution.</title>
        <authorList>
            <person name="Varga T."/>
            <person name="Krizsan K."/>
            <person name="Foldi C."/>
            <person name="Dima B."/>
            <person name="Sanchez-Garcia M."/>
            <person name="Sanchez-Ramirez S."/>
            <person name="Szollosi G.J."/>
            <person name="Szarkandi J.G."/>
            <person name="Papp V."/>
            <person name="Albert L."/>
            <person name="Andreopoulos W."/>
            <person name="Angelini C."/>
            <person name="Antonin V."/>
            <person name="Barry K.W."/>
            <person name="Bougher N.L."/>
            <person name="Buchanan P."/>
            <person name="Buyck B."/>
            <person name="Bense V."/>
            <person name="Catcheside P."/>
            <person name="Chovatia M."/>
            <person name="Cooper J."/>
            <person name="Damon W."/>
            <person name="Desjardin D."/>
            <person name="Finy P."/>
            <person name="Geml J."/>
            <person name="Haridas S."/>
            <person name="Hughes K."/>
            <person name="Justo A."/>
            <person name="Karasinski D."/>
            <person name="Kautmanova I."/>
            <person name="Kiss B."/>
            <person name="Kocsube S."/>
            <person name="Kotiranta H."/>
            <person name="LaButti K.M."/>
            <person name="Lechner B.E."/>
            <person name="Liimatainen K."/>
            <person name="Lipzen A."/>
            <person name="Lukacs Z."/>
            <person name="Mihaltcheva S."/>
            <person name="Morgado L.N."/>
            <person name="Niskanen T."/>
            <person name="Noordeloos M.E."/>
            <person name="Ohm R.A."/>
            <person name="Ortiz-Santana B."/>
            <person name="Ovrebo C."/>
            <person name="Racz N."/>
            <person name="Riley R."/>
            <person name="Savchenko A."/>
            <person name="Shiryaev A."/>
            <person name="Soop K."/>
            <person name="Spirin V."/>
            <person name="Szebenyi C."/>
            <person name="Tomsovsky M."/>
            <person name="Tulloss R.E."/>
            <person name="Uehling J."/>
            <person name="Grigoriev I.V."/>
            <person name="Vagvolgyi C."/>
            <person name="Papp T."/>
            <person name="Martin F.M."/>
            <person name="Miettinen O."/>
            <person name="Hibbett D.S."/>
            <person name="Nagy L.G."/>
        </authorList>
    </citation>
    <scope>NUCLEOTIDE SEQUENCE [LARGE SCALE GENOMIC DNA]</scope>
    <source>
        <strain evidence="2 3">HHB13444</strain>
    </source>
</reference>
<accession>A0A5C3PNS8</accession>
<feature type="transmembrane region" description="Helical" evidence="1">
    <location>
        <begin position="64"/>
        <end position="86"/>
    </location>
</feature>
<keyword evidence="1" id="KW-0472">Membrane</keyword>
<keyword evidence="3" id="KW-1185">Reference proteome</keyword>
<dbReference type="AlphaFoldDB" id="A0A5C3PNS8"/>
<evidence type="ECO:0000313" key="2">
    <source>
        <dbReference type="EMBL" id="TFK89920.1"/>
    </source>
</evidence>
<dbReference type="InParanoid" id="A0A5C3PNS8"/>
<name>A0A5C3PNS8_9APHY</name>
<organism evidence="2 3">
    <name type="scientific">Polyporus arcularius HHB13444</name>
    <dbReference type="NCBI Taxonomy" id="1314778"/>
    <lineage>
        <taxon>Eukaryota</taxon>
        <taxon>Fungi</taxon>
        <taxon>Dikarya</taxon>
        <taxon>Basidiomycota</taxon>
        <taxon>Agaricomycotina</taxon>
        <taxon>Agaricomycetes</taxon>
        <taxon>Polyporales</taxon>
        <taxon>Polyporaceae</taxon>
        <taxon>Polyporus</taxon>
    </lineage>
</organism>
<dbReference type="EMBL" id="ML211060">
    <property type="protein sequence ID" value="TFK89920.1"/>
    <property type="molecule type" value="Genomic_DNA"/>
</dbReference>
<sequence length="331" mass="37044">MGPPVNVLDKYYLAITLLVTVGYQLTGFAIAWTFQFDKITDFTGGSNFFILALLTLLLGQEFTARNVLTSVFVMVWATRLAGFLLYRVLTMGSDTRFDDIRSHFFKFLGFWVGQIIWVWVVSLPLIILNSPAVSDGQPPAFGTASDILGIIMWAVGWAIESVADWQKFRYKATRPPKDRPIDVGLWAWSRHPPYFGEILCWWGIWTLSVAPALGGAHSSSARSAQLASLVSPLFTMILLLFGSGVPTAEKPTAQRYYKMAYPDDGSGSDVGHGYHERQPANGAWANYQTYRARTSILVPLPPAVYQALPLWIKRMFLLELPMYEWTPGKAS</sequence>